<protein>
    <submittedName>
        <fullName evidence="5">Zinc finger protein basonuclin-2</fullName>
    </submittedName>
</protein>
<dbReference type="GO" id="GO:0006355">
    <property type="term" value="P:regulation of DNA-templated transcription"/>
    <property type="evidence" value="ECO:0007669"/>
    <property type="project" value="TreeGrafter"/>
</dbReference>
<dbReference type="KEGG" id="gmw:113510193"/>
<dbReference type="Gene3D" id="3.30.160.60">
    <property type="entry name" value="Classic Zinc Finger"/>
    <property type="match status" value="2"/>
</dbReference>
<evidence type="ECO:0000313" key="5">
    <source>
        <dbReference type="RefSeq" id="XP_026749444.2"/>
    </source>
</evidence>
<feature type="region of interest" description="Disordered" evidence="2">
    <location>
        <begin position="244"/>
        <end position="416"/>
    </location>
</feature>
<feature type="region of interest" description="Disordered" evidence="2">
    <location>
        <begin position="129"/>
        <end position="154"/>
    </location>
</feature>
<evidence type="ECO:0000256" key="1">
    <source>
        <dbReference type="PROSITE-ProRule" id="PRU00042"/>
    </source>
</evidence>
<dbReference type="Proteomes" id="UP001652740">
    <property type="component" value="Unplaced"/>
</dbReference>
<keyword evidence="4" id="KW-1185">Reference proteome</keyword>
<dbReference type="GO" id="GO:0005634">
    <property type="term" value="C:nucleus"/>
    <property type="evidence" value="ECO:0007669"/>
    <property type="project" value="TreeGrafter"/>
</dbReference>
<dbReference type="InParanoid" id="A0A6J1W930"/>
<keyword evidence="1" id="KW-0863">Zinc-finger</keyword>
<feature type="compositionally biased region" description="Polar residues" evidence="2">
    <location>
        <begin position="331"/>
        <end position="343"/>
    </location>
</feature>
<feature type="domain" description="C2H2-type" evidence="3">
    <location>
        <begin position="86"/>
        <end position="114"/>
    </location>
</feature>
<feature type="domain" description="C2H2-type" evidence="3">
    <location>
        <begin position="474"/>
        <end position="497"/>
    </location>
</feature>
<feature type="compositionally biased region" description="Basic and acidic residues" evidence="2">
    <location>
        <begin position="42"/>
        <end position="63"/>
    </location>
</feature>
<dbReference type="PANTHER" id="PTHR15021:SF0">
    <property type="entry name" value="DISCO-RELATED, ISOFORM A-RELATED"/>
    <property type="match status" value="1"/>
</dbReference>
<dbReference type="PROSITE" id="PS50157">
    <property type="entry name" value="ZINC_FINGER_C2H2_2"/>
    <property type="match status" value="2"/>
</dbReference>
<organism evidence="4 5">
    <name type="scientific">Galleria mellonella</name>
    <name type="common">Greater wax moth</name>
    <dbReference type="NCBI Taxonomy" id="7137"/>
    <lineage>
        <taxon>Eukaryota</taxon>
        <taxon>Metazoa</taxon>
        <taxon>Ecdysozoa</taxon>
        <taxon>Arthropoda</taxon>
        <taxon>Hexapoda</taxon>
        <taxon>Insecta</taxon>
        <taxon>Pterygota</taxon>
        <taxon>Neoptera</taxon>
        <taxon>Endopterygota</taxon>
        <taxon>Lepidoptera</taxon>
        <taxon>Glossata</taxon>
        <taxon>Ditrysia</taxon>
        <taxon>Pyraloidea</taxon>
        <taxon>Pyralidae</taxon>
        <taxon>Galleriinae</taxon>
        <taxon>Galleria</taxon>
    </lineage>
</organism>
<feature type="region of interest" description="Disordered" evidence="2">
    <location>
        <begin position="630"/>
        <end position="664"/>
    </location>
</feature>
<feature type="region of interest" description="Disordered" evidence="2">
    <location>
        <begin position="35"/>
        <end position="68"/>
    </location>
</feature>
<dbReference type="InterPro" id="IPR040436">
    <property type="entry name" value="Disconnected-like"/>
</dbReference>
<dbReference type="InterPro" id="IPR036236">
    <property type="entry name" value="Znf_C2H2_sf"/>
</dbReference>
<proteinExistence type="predicted"/>
<dbReference type="PANTHER" id="PTHR15021">
    <property type="entry name" value="DISCONNECTED-RELATED"/>
    <property type="match status" value="1"/>
</dbReference>
<dbReference type="PROSITE" id="PS00028">
    <property type="entry name" value="ZINC_FINGER_C2H2_1"/>
    <property type="match status" value="2"/>
</dbReference>
<dbReference type="InterPro" id="IPR013087">
    <property type="entry name" value="Znf_C2H2_type"/>
</dbReference>
<evidence type="ECO:0000313" key="4">
    <source>
        <dbReference type="Proteomes" id="UP001652740"/>
    </source>
</evidence>
<reference evidence="5" key="1">
    <citation type="submission" date="2025-08" db="UniProtKB">
        <authorList>
            <consortium name="RefSeq"/>
        </authorList>
    </citation>
    <scope>IDENTIFICATION</scope>
    <source>
        <tissue evidence="5">Whole larvae</tissue>
    </source>
</reference>
<sequence>MEGKEFGAVPGLPAGLDYFMMPRMSQPAPHFDFRKLGASFSGRDDDRSEERRSPDYPAERRDPPPAPWPLGLGVQFVNPATGKKRVQCNVCLKTFCDKGALKIHFSAVHLREMHKCTVEGCTMMFSSRRSRNRHSANPNPKLHSPHVRRKISAHDGRSAQPFPLLPALARLPLPPPTLLPPELAARLPPPLSAANGPTPLPPRVPLDDLRNFSEIEKMYRKIPPPEEPSRGALDLVKPHLAIEEESNNYSEINDDISDDEEKDKSEVRSQSPVMERLNYNDEPEDLSVNKNKVVDTKPADTQPEAESRIDPTVTEEKLSSLVPNKRKRKSGNPTRCSQTNEYSVSDEEYQGDLFRNLSTPGSSRADDEPLSLKKQKPEKWETFQNSEEATVDSESLTRVKAESESDDESSAPSVVREGLRLRSDLYTPSDSGSDLHAMEERLARVRSPSASSDRTDDRTDINDLEIPIDDENPDRCTACGKVFQNHFTLRMHYRNDHLKLLHPCDVNGCDAAFPSRRSRDRHSSNVDLHRRLLSTGTLDGREQRAPLEVNTELLNKLYADIKGLASTLESLRYGGSEDASQLPNYVTETMKFYSRNLSALQAGLFPQFGERGFFPAPFLMGNGAPQAGGGPYGAPAGAQSARESLSPLSASSPPVISPGRLDAAHARPREDAKLLFRETSESFKKMTSLCERQEQLYQHHVPVS</sequence>
<feature type="region of interest" description="Disordered" evidence="2">
    <location>
        <begin position="442"/>
        <end position="466"/>
    </location>
</feature>
<gene>
    <name evidence="5" type="primary">LOC113510193</name>
</gene>
<dbReference type="AlphaFoldDB" id="A0A6J1W930"/>
<dbReference type="GeneID" id="113510193"/>
<feature type="compositionally biased region" description="Low complexity" evidence="2">
    <location>
        <begin position="633"/>
        <end position="658"/>
    </location>
</feature>
<keyword evidence="1" id="KW-0862">Zinc</keyword>
<feature type="compositionally biased region" description="Acidic residues" evidence="2">
    <location>
        <begin position="252"/>
        <end position="261"/>
    </location>
</feature>
<accession>A0A6J1W930</accession>
<evidence type="ECO:0000256" key="2">
    <source>
        <dbReference type="SAM" id="MobiDB-lite"/>
    </source>
</evidence>
<dbReference type="GO" id="GO:0008270">
    <property type="term" value="F:zinc ion binding"/>
    <property type="evidence" value="ECO:0007669"/>
    <property type="project" value="UniProtKB-KW"/>
</dbReference>
<keyword evidence="1" id="KW-0479">Metal-binding</keyword>
<feature type="compositionally biased region" description="Polar residues" evidence="2">
    <location>
        <begin position="382"/>
        <end position="394"/>
    </location>
</feature>
<feature type="compositionally biased region" description="Basic and acidic residues" evidence="2">
    <location>
        <begin position="364"/>
        <end position="381"/>
    </location>
</feature>
<evidence type="ECO:0000259" key="3">
    <source>
        <dbReference type="PROSITE" id="PS50157"/>
    </source>
</evidence>
<dbReference type="RefSeq" id="XP_026749444.2">
    <property type="nucleotide sequence ID" value="XM_026893643.3"/>
</dbReference>
<dbReference type="SMART" id="SM00355">
    <property type="entry name" value="ZnF_C2H2"/>
    <property type="match status" value="4"/>
</dbReference>
<dbReference type="SUPFAM" id="SSF57667">
    <property type="entry name" value="beta-beta-alpha zinc fingers"/>
    <property type="match status" value="1"/>
</dbReference>
<name>A0A6J1W930_GALME</name>
<feature type="compositionally biased region" description="Basic and acidic residues" evidence="2">
    <location>
        <begin position="305"/>
        <end position="318"/>
    </location>
</feature>